<dbReference type="AlphaFoldDB" id="A0A0U1PYT6"/>
<gene>
    <name evidence="1" type="ORF">AAV94_09510</name>
</gene>
<dbReference type="OrthoDB" id="9808883at2"/>
<dbReference type="RefSeq" id="WP_046742101.1">
    <property type="nucleotide sequence ID" value="NZ_LBNQ01000026.1"/>
</dbReference>
<evidence type="ECO:0000313" key="2">
    <source>
        <dbReference type="Proteomes" id="UP000050580"/>
    </source>
</evidence>
<proteinExistence type="predicted"/>
<organism evidence="1 2">
    <name type="scientific">Lampropedia cohaerens</name>
    <dbReference type="NCBI Taxonomy" id="1610491"/>
    <lineage>
        <taxon>Bacteria</taxon>
        <taxon>Pseudomonadati</taxon>
        <taxon>Pseudomonadota</taxon>
        <taxon>Betaproteobacteria</taxon>
        <taxon>Burkholderiales</taxon>
        <taxon>Comamonadaceae</taxon>
        <taxon>Lampropedia</taxon>
    </lineage>
</organism>
<sequence length="87" mass="9500">MLATRPRCECCDRDLPPDATNARICSFECTFCAACADTRLQGRCPNCGGELVARPRRPWQTLANNPASTTRIFRAEGCPPTVTDHSG</sequence>
<evidence type="ECO:0000313" key="1">
    <source>
        <dbReference type="EMBL" id="KKW67631.1"/>
    </source>
</evidence>
<dbReference type="PATRIC" id="fig|1610491.3.peg.2022"/>
<dbReference type="STRING" id="1610491.AAV94_09510"/>
<keyword evidence="2" id="KW-1185">Reference proteome</keyword>
<dbReference type="InterPro" id="IPR010696">
    <property type="entry name" value="DUF1272"/>
</dbReference>
<name>A0A0U1PYT6_9BURK</name>
<dbReference type="Pfam" id="PF06906">
    <property type="entry name" value="DUF1272"/>
    <property type="match status" value="1"/>
</dbReference>
<accession>A0A0U1PYT6</accession>
<protein>
    <recommendedName>
        <fullName evidence="3">Urease</fullName>
    </recommendedName>
</protein>
<dbReference type="Proteomes" id="UP000050580">
    <property type="component" value="Unassembled WGS sequence"/>
</dbReference>
<dbReference type="EMBL" id="LBNQ01000026">
    <property type="protein sequence ID" value="KKW67631.1"/>
    <property type="molecule type" value="Genomic_DNA"/>
</dbReference>
<comment type="caution">
    <text evidence="1">The sequence shown here is derived from an EMBL/GenBank/DDBJ whole genome shotgun (WGS) entry which is preliminary data.</text>
</comment>
<reference evidence="1 2" key="1">
    <citation type="submission" date="2015-05" db="EMBL/GenBank/DDBJ databases">
        <title>Draft genome sequence of Lampropedia sp. CT6, isolated from the microbial mat of a hot water spring, located at Manikaran, India.</title>
        <authorList>
            <person name="Tripathi C."/>
            <person name="Rani P."/>
            <person name="Mahato N.K."/>
            <person name="Lal R."/>
        </authorList>
    </citation>
    <scope>NUCLEOTIDE SEQUENCE [LARGE SCALE GENOMIC DNA]</scope>
    <source>
        <strain evidence="1 2">CT6</strain>
    </source>
</reference>
<evidence type="ECO:0008006" key="3">
    <source>
        <dbReference type="Google" id="ProtNLM"/>
    </source>
</evidence>